<keyword evidence="2" id="KW-1185">Reference proteome</keyword>
<accession>A0ABS7VSS0</accession>
<evidence type="ECO:0000313" key="2">
    <source>
        <dbReference type="Proteomes" id="UP000704176"/>
    </source>
</evidence>
<proteinExistence type="predicted"/>
<comment type="caution">
    <text evidence="1">The sequence shown here is derived from an EMBL/GenBank/DDBJ whole genome shotgun (WGS) entry which is preliminary data.</text>
</comment>
<gene>
    <name evidence="1" type="ORF">K9B37_20195</name>
</gene>
<protein>
    <submittedName>
        <fullName evidence="1">Uncharacterized protein</fullName>
    </submittedName>
</protein>
<evidence type="ECO:0000313" key="1">
    <source>
        <dbReference type="EMBL" id="MBZ6078584.1"/>
    </source>
</evidence>
<dbReference type="EMBL" id="JAIRBM010000020">
    <property type="protein sequence ID" value="MBZ6078584.1"/>
    <property type="molecule type" value="Genomic_DNA"/>
</dbReference>
<dbReference type="RefSeq" id="WP_224315337.1">
    <property type="nucleotide sequence ID" value="NZ_JAIRBM010000020.1"/>
</dbReference>
<reference evidence="1 2" key="1">
    <citation type="submission" date="2021-09" db="EMBL/GenBank/DDBJ databases">
        <title>The complete genome sequence of a new microorganism.</title>
        <authorList>
            <person name="Zi Z."/>
        </authorList>
    </citation>
    <scope>NUCLEOTIDE SEQUENCE [LARGE SCALE GENOMIC DNA]</scope>
    <source>
        <strain evidence="1 2">WGZ8</strain>
    </source>
</reference>
<organism evidence="1 2">
    <name type="scientific">Microvirga puerhi</name>
    <dbReference type="NCBI Taxonomy" id="2876078"/>
    <lineage>
        <taxon>Bacteria</taxon>
        <taxon>Pseudomonadati</taxon>
        <taxon>Pseudomonadota</taxon>
        <taxon>Alphaproteobacteria</taxon>
        <taxon>Hyphomicrobiales</taxon>
        <taxon>Methylobacteriaceae</taxon>
        <taxon>Microvirga</taxon>
    </lineage>
</organism>
<name>A0ABS7VSS0_9HYPH</name>
<sequence>MRILEIGASVRMGFRHPGKAEAIDRVWQERDRFFRSYVESNDKIACLADLPWIGPVTKRILARRLGLFADQRSIA</sequence>
<dbReference type="Proteomes" id="UP000704176">
    <property type="component" value="Unassembled WGS sequence"/>
</dbReference>